<dbReference type="SUPFAM" id="SSF55486">
    <property type="entry name" value="Metalloproteases ('zincins'), catalytic domain"/>
    <property type="match status" value="1"/>
</dbReference>
<keyword evidence="4" id="KW-0378">Hydrolase</keyword>
<protein>
    <submittedName>
        <fullName evidence="4">Zinc-dependent metalloprotease</fullName>
    </submittedName>
</protein>
<dbReference type="PANTHER" id="PTHR38478:SF1">
    <property type="entry name" value="ZINC DEPENDENT METALLOPROTEASE DOMAIN LIPOPROTEIN"/>
    <property type="match status" value="1"/>
</dbReference>
<name>A0A9D9ILW1_9BACT</name>
<dbReference type="InterPro" id="IPR024079">
    <property type="entry name" value="MetalloPept_cat_dom_sf"/>
</dbReference>
<dbReference type="InterPro" id="IPR033413">
    <property type="entry name" value="DUF5117"/>
</dbReference>
<feature type="chain" id="PRO_5038406756" evidence="1">
    <location>
        <begin position="27"/>
        <end position="930"/>
    </location>
</feature>
<feature type="domain" description="EcxA zinc-binding" evidence="2">
    <location>
        <begin position="372"/>
        <end position="634"/>
    </location>
</feature>
<dbReference type="InterPro" id="IPR032534">
    <property type="entry name" value="EcxA_zinc-bd"/>
</dbReference>
<evidence type="ECO:0000259" key="3">
    <source>
        <dbReference type="Pfam" id="PF17148"/>
    </source>
</evidence>
<evidence type="ECO:0000259" key="2">
    <source>
        <dbReference type="Pfam" id="PF16313"/>
    </source>
</evidence>
<dbReference type="Pfam" id="PF16313">
    <property type="entry name" value="DUF4953"/>
    <property type="match status" value="1"/>
</dbReference>
<evidence type="ECO:0000256" key="1">
    <source>
        <dbReference type="SAM" id="SignalP"/>
    </source>
</evidence>
<proteinExistence type="predicted"/>
<dbReference type="AlphaFoldDB" id="A0A9D9ILW1"/>
<dbReference type="Proteomes" id="UP000823757">
    <property type="component" value="Unassembled WGS sequence"/>
</dbReference>
<keyword evidence="4" id="KW-0482">Metalloprotease</keyword>
<keyword evidence="4" id="KW-0645">Protease</keyword>
<organism evidence="4 5">
    <name type="scientific">Candidatus Cryptobacteroides faecigallinarum</name>
    <dbReference type="NCBI Taxonomy" id="2840763"/>
    <lineage>
        <taxon>Bacteria</taxon>
        <taxon>Pseudomonadati</taxon>
        <taxon>Bacteroidota</taxon>
        <taxon>Bacteroidia</taxon>
        <taxon>Bacteroidales</taxon>
        <taxon>Candidatus Cryptobacteroides</taxon>
    </lineage>
</organism>
<dbReference type="Pfam" id="PF17148">
    <property type="entry name" value="DUF5117"/>
    <property type="match status" value="1"/>
</dbReference>
<dbReference type="GO" id="GO:0008237">
    <property type="term" value="F:metallopeptidase activity"/>
    <property type="evidence" value="ECO:0007669"/>
    <property type="project" value="UniProtKB-KW"/>
</dbReference>
<evidence type="ECO:0000313" key="5">
    <source>
        <dbReference type="Proteomes" id="UP000823757"/>
    </source>
</evidence>
<sequence length="930" mass="104650">MHFRHIFLFQAILTLALALVNSPAHAAFGSRLNPSYDIETWSIPDDMIGRDFSLFITVLDTDFTPAPEAKFGYTGDRFGPMIFRFVEDGDDLVLEQAVGYELPDSTGVGSDLKTMYSERAEYMEARRFHVISRENGKIRFDVRDWLNDDMYFGLQPYAAILRLGMKVEQSSRVVEVKHLPGQLIVRSELKYAPIPLPSAPKDTTTWTVGTCLSLLPEEKMEPVCYDRRVGYFNIPAAKVSVPGVALKKKSVIKMFRNGVTFCIHPDFPDSLRPAVRRAVETWDRIFLDYGLDGRVKLEEPAAEDLDGWYSVDNARVSWIMFNDAPGNENAYGRAYSDVRTGETLCAYLGIFSGVDTILRRWYMAQTGDISPVPEDVYMAMFEMMATHEIGHTLGLAHNFYGSRLYSIDQLRDSVLMSKVSHGSSIMDYMRLNYAAMPGDGIAPVDLVPVIGPYDKAAIIWGYSDSLTVFPTLGCSLVSMNSDRGRQGRSHRYTMDDIRGDFAAWMFSQDSLRFFQEIANDPTTVADDLGSQPLLTAENGMKHLRQVLDSYSRALADSTVSRELLPDSAFVYSTVSMQYSKLIDNAITFVGGLIRVPSGNSVKYAPVDSVSQAEAIRFIDKYVFNAPEWANWIVDDSNKEYVAYRISRNLSKEENRMWTKETGQYGLFIRDGRVILDMAQSYVSVVGQIDRGVGLRCRPLPSIASFNGSGLMDITDSLYAMLDSKVMKNVYGLRSMHDLWHVFDDAQCIYSLDGYTIKVKLRYSRMPDYSVTEMRQPAGIVPVEVSFYVRNELPRPDGKPDMDRRAAIVSPDGTVRLYVGPTVPEFYRTILARTVRRYNRDYGTRIVLVDTDVISADCEAAVSFDVLDTDITAYAVPGYFRLNIGADTVPDEKDVSRKLRMALDMYTGAAIGIVPGKAKDELSLSRRGRFM</sequence>
<keyword evidence="1" id="KW-0732">Signal</keyword>
<dbReference type="EMBL" id="JADIMD010000023">
    <property type="protein sequence ID" value="MBO8473998.1"/>
    <property type="molecule type" value="Genomic_DNA"/>
</dbReference>
<dbReference type="Gene3D" id="3.40.390.10">
    <property type="entry name" value="Collagenase (Catalytic Domain)"/>
    <property type="match status" value="1"/>
</dbReference>
<evidence type="ECO:0000313" key="4">
    <source>
        <dbReference type="EMBL" id="MBO8473998.1"/>
    </source>
</evidence>
<reference evidence="4" key="2">
    <citation type="journal article" date="2021" name="PeerJ">
        <title>Extensive microbial diversity within the chicken gut microbiome revealed by metagenomics and culture.</title>
        <authorList>
            <person name="Gilroy R."/>
            <person name="Ravi A."/>
            <person name="Getino M."/>
            <person name="Pursley I."/>
            <person name="Horton D.L."/>
            <person name="Alikhan N.F."/>
            <person name="Baker D."/>
            <person name="Gharbi K."/>
            <person name="Hall N."/>
            <person name="Watson M."/>
            <person name="Adriaenssens E.M."/>
            <person name="Foster-Nyarko E."/>
            <person name="Jarju S."/>
            <person name="Secka A."/>
            <person name="Antonio M."/>
            <person name="Oren A."/>
            <person name="Chaudhuri R.R."/>
            <person name="La Ragione R."/>
            <person name="Hildebrand F."/>
            <person name="Pallen M.J."/>
        </authorList>
    </citation>
    <scope>NUCLEOTIDE SEQUENCE</scope>
    <source>
        <strain evidence="4">B1-13419</strain>
    </source>
</reference>
<accession>A0A9D9ILW1</accession>
<feature type="domain" description="DUF5117" evidence="3">
    <location>
        <begin position="75"/>
        <end position="256"/>
    </location>
</feature>
<feature type="signal peptide" evidence="1">
    <location>
        <begin position="1"/>
        <end position="26"/>
    </location>
</feature>
<dbReference type="PANTHER" id="PTHR38478">
    <property type="entry name" value="PEPTIDASE M1A AND M12B"/>
    <property type="match status" value="1"/>
</dbReference>
<reference evidence="4" key="1">
    <citation type="submission" date="2020-10" db="EMBL/GenBank/DDBJ databases">
        <authorList>
            <person name="Gilroy R."/>
        </authorList>
    </citation>
    <scope>NUCLEOTIDE SEQUENCE</scope>
    <source>
        <strain evidence="4">B1-13419</strain>
    </source>
</reference>
<gene>
    <name evidence="4" type="ORF">IAB91_01730</name>
</gene>
<comment type="caution">
    <text evidence="4">The sequence shown here is derived from an EMBL/GenBank/DDBJ whole genome shotgun (WGS) entry which is preliminary data.</text>
</comment>